<dbReference type="EMBL" id="DQTV01000053">
    <property type="protein sequence ID" value="HIP57010.1"/>
    <property type="molecule type" value="Genomic_DNA"/>
</dbReference>
<dbReference type="SUPFAM" id="SSF63393">
    <property type="entry name" value="RNA polymerase subunits"/>
    <property type="match status" value="1"/>
</dbReference>
<comment type="caution">
    <text evidence="9">The sequence shown here is derived from an EMBL/GenBank/DDBJ whole genome shotgun (WGS) entry which is preliminary data.</text>
</comment>
<dbReference type="GO" id="GO:0003899">
    <property type="term" value="F:DNA-directed RNA polymerase activity"/>
    <property type="evidence" value="ECO:0007669"/>
    <property type="project" value="UniProtKB-UniRule"/>
</dbReference>
<dbReference type="InterPro" id="IPR023464">
    <property type="entry name" value="Rpo12"/>
</dbReference>
<evidence type="ECO:0000313" key="10">
    <source>
        <dbReference type="Proteomes" id="UP000605805"/>
    </source>
</evidence>
<dbReference type="GO" id="GO:0006351">
    <property type="term" value="P:DNA-templated transcription"/>
    <property type="evidence" value="ECO:0007669"/>
    <property type="project" value="UniProtKB-UniRule"/>
</dbReference>
<evidence type="ECO:0000256" key="3">
    <source>
        <dbReference type="ARBA" id="ARBA00022679"/>
    </source>
</evidence>
<keyword evidence="6 8" id="KW-0862">Zinc</keyword>
<dbReference type="HAMAP" id="MF_00615">
    <property type="entry name" value="RNApol_arch_Rpo12"/>
    <property type="match status" value="1"/>
</dbReference>
<dbReference type="AlphaFoldDB" id="A0A833DV08"/>
<evidence type="ECO:0000256" key="2">
    <source>
        <dbReference type="ARBA" id="ARBA00022490"/>
    </source>
</evidence>
<feature type="binding site" evidence="8">
    <location>
        <position position="29"/>
    </location>
    <ligand>
        <name>Zn(2+)</name>
        <dbReference type="ChEBI" id="CHEBI:29105"/>
    </ligand>
</feature>
<feature type="binding site" evidence="8">
    <location>
        <position position="9"/>
    </location>
    <ligand>
        <name>Zn(2+)</name>
        <dbReference type="ChEBI" id="CHEBI:29105"/>
    </ligand>
</feature>
<dbReference type="EC" id="2.7.7.6" evidence="8"/>
<dbReference type="GO" id="GO:0005737">
    <property type="term" value="C:cytoplasm"/>
    <property type="evidence" value="ECO:0007669"/>
    <property type="project" value="UniProtKB-SubCell"/>
</dbReference>
<comment type="subunit">
    <text evidence="8">Part of the RNA polymerase complex.</text>
</comment>
<proteinExistence type="inferred from homology"/>
<comment type="similarity">
    <text evidence="8">Belongs to the archaeal Rpo12/eukaryotic RPC10 RNA polymerase subunit family.</text>
</comment>
<keyword evidence="4 8" id="KW-0548">Nucleotidyltransferase</keyword>
<reference evidence="9" key="1">
    <citation type="journal article" date="2020" name="ISME J.">
        <title>Gammaproteobacteria mediating utilization of methyl-, sulfur- and petroleum organic compounds in deep ocean hydrothermal plumes.</title>
        <authorList>
            <person name="Zhou Z."/>
            <person name="Liu Y."/>
            <person name="Pan J."/>
            <person name="Cron B.R."/>
            <person name="Toner B.M."/>
            <person name="Anantharaman K."/>
            <person name="Breier J.A."/>
            <person name="Dick G.J."/>
            <person name="Li M."/>
        </authorList>
    </citation>
    <scope>NUCLEOTIDE SEQUENCE</scope>
    <source>
        <strain evidence="9">SZUA-1435</strain>
    </source>
</reference>
<comment type="subcellular location">
    <subcellularLocation>
        <location evidence="8">Cytoplasm</location>
    </subcellularLocation>
</comment>
<evidence type="ECO:0000256" key="4">
    <source>
        <dbReference type="ARBA" id="ARBA00022695"/>
    </source>
</evidence>
<evidence type="ECO:0000256" key="5">
    <source>
        <dbReference type="ARBA" id="ARBA00022723"/>
    </source>
</evidence>
<dbReference type="InterPro" id="IPR006591">
    <property type="entry name" value="RNAP_P/RPABC4"/>
</dbReference>
<comment type="function">
    <text evidence="8">DNA-dependent RNA polymerase (RNAP) catalyzes the transcription of DNA into RNA using the four ribonucleoside triphosphates as substrates.</text>
</comment>
<dbReference type="Proteomes" id="UP000605805">
    <property type="component" value="Unassembled WGS sequence"/>
</dbReference>
<dbReference type="GO" id="GO:0000428">
    <property type="term" value="C:DNA-directed RNA polymerase complex"/>
    <property type="evidence" value="ECO:0007669"/>
    <property type="project" value="UniProtKB-KW"/>
</dbReference>
<feature type="binding site" evidence="8">
    <location>
        <position position="26"/>
    </location>
    <ligand>
        <name>Zn(2+)</name>
        <dbReference type="ChEBI" id="CHEBI:29105"/>
    </ligand>
</feature>
<dbReference type="InterPro" id="IPR029040">
    <property type="entry name" value="RPABC4/Spt4"/>
</dbReference>
<keyword evidence="1 8" id="KW-0240">DNA-directed RNA polymerase</keyword>
<keyword evidence="3 8" id="KW-0808">Transferase</keyword>
<dbReference type="SMART" id="SM00659">
    <property type="entry name" value="RPOLCX"/>
    <property type="match status" value="1"/>
</dbReference>
<protein>
    <recommendedName>
        <fullName evidence="8">DNA-directed RNA polymerase subunit Rpo12</fullName>
        <ecNumber evidence="8">2.7.7.6</ecNumber>
    </recommendedName>
    <alternativeName>
        <fullName evidence="8">DNA-directed RNA polymerase subunit P</fullName>
    </alternativeName>
</protein>
<evidence type="ECO:0000256" key="6">
    <source>
        <dbReference type="ARBA" id="ARBA00022833"/>
    </source>
</evidence>
<evidence type="ECO:0000256" key="1">
    <source>
        <dbReference type="ARBA" id="ARBA00022478"/>
    </source>
</evidence>
<evidence type="ECO:0000256" key="7">
    <source>
        <dbReference type="ARBA" id="ARBA00023163"/>
    </source>
</evidence>
<gene>
    <name evidence="8" type="primary">rpo12</name>
    <name evidence="8" type="synonym">rpoP</name>
    <name evidence="9" type="ORF">EYH02_02935</name>
</gene>
<keyword evidence="5 8" id="KW-0479">Metal-binding</keyword>
<sequence>MVKYVCLRCKREFDETQLAIMMTVRCPYCGYRVVAKVRGEEVKILRAI</sequence>
<evidence type="ECO:0000313" key="9">
    <source>
        <dbReference type="EMBL" id="HIP57010.1"/>
    </source>
</evidence>
<dbReference type="GO" id="GO:0003677">
    <property type="term" value="F:DNA binding"/>
    <property type="evidence" value="ECO:0007669"/>
    <property type="project" value="InterPro"/>
</dbReference>
<organism evidence="9 10">
    <name type="scientific">Ignisphaera aggregans</name>
    <dbReference type="NCBI Taxonomy" id="334771"/>
    <lineage>
        <taxon>Archaea</taxon>
        <taxon>Thermoproteota</taxon>
        <taxon>Thermoprotei</taxon>
        <taxon>Desulfurococcales</taxon>
        <taxon>Desulfurococcaceae</taxon>
        <taxon>Ignisphaera</taxon>
    </lineage>
</organism>
<keyword evidence="7 8" id="KW-0804">Transcription</keyword>
<evidence type="ECO:0000256" key="8">
    <source>
        <dbReference type="HAMAP-Rule" id="MF_00615"/>
    </source>
</evidence>
<comment type="catalytic activity">
    <reaction evidence="8">
        <text>RNA(n) + a ribonucleoside 5'-triphosphate = RNA(n+1) + diphosphate</text>
        <dbReference type="Rhea" id="RHEA:21248"/>
        <dbReference type="Rhea" id="RHEA-COMP:14527"/>
        <dbReference type="Rhea" id="RHEA-COMP:17342"/>
        <dbReference type="ChEBI" id="CHEBI:33019"/>
        <dbReference type="ChEBI" id="CHEBI:61557"/>
        <dbReference type="ChEBI" id="CHEBI:140395"/>
        <dbReference type="EC" id="2.7.7.6"/>
    </reaction>
</comment>
<name>A0A833DV08_9CREN</name>
<accession>A0A833DV08</accession>
<dbReference type="Gene3D" id="2.20.28.30">
    <property type="entry name" value="RNA polymerase ii, chain L"/>
    <property type="match status" value="1"/>
</dbReference>
<comment type="cofactor">
    <cofactor evidence="8">
        <name>Zn(2+)</name>
        <dbReference type="ChEBI" id="CHEBI:29105"/>
    </cofactor>
    <text evidence="8">Binds 1 zinc ion.</text>
</comment>
<keyword evidence="2 8" id="KW-0963">Cytoplasm</keyword>
<dbReference type="GO" id="GO:0008270">
    <property type="term" value="F:zinc ion binding"/>
    <property type="evidence" value="ECO:0007669"/>
    <property type="project" value="UniProtKB-UniRule"/>
</dbReference>